<evidence type="ECO:0000259" key="5">
    <source>
        <dbReference type="Pfam" id="PF00731"/>
    </source>
</evidence>
<dbReference type="Gene3D" id="3.40.50.1970">
    <property type="match status" value="1"/>
</dbReference>
<organism evidence="6 7">
    <name type="scientific">Ectocarpus siliculosus</name>
    <name type="common">Brown alga</name>
    <name type="synonym">Conferva siliculosa</name>
    <dbReference type="NCBI Taxonomy" id="2880"/>
    <lineage>
        <taxon>Eukaryota</taxon>
        <taxon>Sar</taxon>
        <taxon>Stramenopiles</taxon>
        <taxon>Ochrophyta</taxon>
        <taxon>PX clade</taxon>
        <taxon>Phaeophyceae</taxon>
        <taxon>Ectocarpales</taxon>
        <taxon>Ectocarpaceae</taxon>
        <taxon>Ectocarpus</taxon>
    </lineage>
</organism>
<name>D7FI28_ECTSI</name>
<evidence type="ECO:0000313" key="7">
    <source>
        <dbReference type="Proteomes" id="UP000002630"/>
    </source>
</evidence>
<dbReference type="PANTHER" id="PTHR23046">
    <property type="entry name" value="PHOSPHORIBOSYLAMINOIMIDAZOLE CARBOXYLASE CATALYTIC SUBUNIT"/>
    <property type="match status" value="1"/>
</dbReference>
<evidence type="ECO:0000256" key="4">
    <source>
        <dbReference type="SAM" id="MobiDB-lite"/>
    </source>
</evidence>
<feature type="compositionally biased region" description="Gly residues" evidence="4">
    <location>
        <begin position="69"/>
        <end position="81"/>
    </location>
</feature>
<dbReference type="OrthoDB" id="15425at2759"/>
<dbReference type="UniPathway" id="UPA00074">
    <property type="reaction ID" value="UER00130"/>
</dbReference>
<dbReference type="eggNOG" id="KOG2835">
    <property type="taxonomic scope" value="Eukaryota"/>
</dbReference>
<sequence>MVAPMTPLPVLGFPFKTWTLRGVDSFHSLFQIPRGVPVATLGLGNGTNPGLLPVGMWPWGEPRFRVGRGPPGKGEGLGGEGSPLLRAMDEYMARSGKEVEEKALKMEEQGWKAYLSAKADKSTTVGV</sequence>
<dbReference type="AlphaFoldDB" id="D7FI28"/>
<dbReference type="Pfam" id="PF00731">
    <property type="entry name" value="AIRC"/>
    <property type="match status" value="1"/>
</dbReference>
<keyword evidence="6" id="KW-0456">Lyase</keyword>
<keyword evidence="3" id="KW-0658">Purine biosynthesis</keyword>
<dbReference type="GO" id="GO:0004638">
    <property type="term" value="F:phosphoribosylaminoimidazole carboxylase activity"/>
    <property type="evidence" value="ECO:0007669"/>
    <property type="project" value="UniProtKB-EC"/>
</dbReference>
<protein>
    <recommendedName>
        <fullName evidence="2">phosphoribosylaminoimidazole carboxylase</fullName>
        <ecNumber evidence="2">4.1.1.21</ecNumber>
    </recommendedName>
</protein>
<feature type="domain" description="PurE" evidence="5">
    <location>
        <begin position="1"/>
        <end position="56"/>
    </location>
</feature>
<proteinExistence type="predicted"/>
<dbReference type="EC" id="4.1.1.21" evidence="2"/>
<dbReference type="InterPro" id="IPR024694">
    <property type="entry name" value="PurE_prokaryotes"/>
</dbReference>
<evidence type="ECO:0000256" key="1">
    <source>
        <dbReference type="ARBA" id="ARBA00004747"/>
    </source>
</evidence>
<comment type="pathway">
    <text evidence="1">Purine metabolism; IMP biosynthesis via de novo pathway; 5-amino-1-(5-phospho-D-ribosyl)imidazole-4-carboxylate from 5-amino-1-(5-phospho-D-ribosyl)imidazole (carboxylase route): step 1/1.</text>
</comment>
<dbReference type="PANTHER" id="PTHR23046:SF2">
    <property type="entry name" value="PHOSPHORIBOSYLAMINOIMIDAZOLE CARBOXYLASE"/>
    <property type="match status" value="1"/>
</dbReference>
<dbReference type="STRING" id="2880.D7FI28"/>
<keyword evidence="7" id="KW-1185">Reference proteome</keyword>
<gene>
    <name evidence="6" type="primary">AIR</name>
    <name evidence="6" type="ORF">Esi_0117_0015</name>
</gene>
<dbReference type="GO" id="GO:0006189">
    <property type="term" value="P:'de novo' IMP biosynthetic process"/>
    <property type="evidence" value="ECO:0007669"/>
    <property type="project" value="UniProtKB-UniPathway"/>
</dbReference>
<feature type="region of interest" description="Disordered" evidence="4">
    <location>
        <begin position="63"/>
        <end position="82"/>
    </location>
</feature>
<dbReference type="SUPFAM" id="SSF52255">
    <property type="entry name" value="N5-CAIR mutase (phosphoribosylaminoimidazole carboxylase, PurE)"/>
    <property type="match status" value="1"/>
</dbReference>
<dbReference type="Proteomes" id="UP000002630">
    <property type="component" value="Unassembled WGS sequence"/>
</dbReference>
<evidence type="ECO:0000313" key="6">
    <source>
        <dbReference type="EMBL" id="CBJ28654.1"/>
    </source>
</evidence>
<dbReference type="InterPro" id="IPR000031">
    <property type="entry name" value="PurE_dom"/>
</dbReference>
<reference evidence="6 7" key="1">
    <citation type="journal article" date="2010" name="Nature">
        <title>The Ectocarpus genome and the independent evolution of multicellularity in brown algae.</title>
        <authorList>
            <person name="Cock J.M."/>
            <person name="Sterck L."/>
            <person name="Rouze P."/>
            <person name="Scornet D."/>
            <person name="Allen A.E."/>
            <person name="Amoutzias G."/>
            <person name="Anthouard V."/>
            <person name="Artiguenave F."/>
            <person name="Aury J.M."/>
            <person name="Badger J.H."/>
            <person name="Beszteri B."/>
            <person name="Billiau K."/>
            <person name="Bonnet E."/>
            <person name="Bothwell J.H."/>
            <person name="Bowler C."/>
            <person name="Boyen C."/>
            <person name="Brownlee C."/>
            <person name="Carrano C.J."/>
            <person name="Charrier B."/>
            <person name="Cho G.Y."/>
            <person name="Coelho S.M."/>
            <person name="Collen J."/>
            <person name="Corre E."/>
            <person name="Da Silva C."/>
            <person name="Delage L."/>
            <person name="Delaroque N."/>
            <person name="Dittami S.M."/>
            <person name="Doulbeau S."/>
            <person name="Elias M."/>
            <person name="Farnham G."/>
            <person name="Gachon C.M."/>
            <person name="Gschloessl B."/>
            <person name="Heesch S."/>
            <person name="Jabbari K."/>
            <person name="Jubin C."/>
            <person name="Kawai H."/>
            <person name="Kimura K."/>
            <person name="Kloareg B."/>
            <person name="Kupper F.C."/>
            <person name="Lang D."/>
            <person name="Le Bail A."/>
            <person name="Leblanc C."/>
            <person name="Lerouge P."/>
            <person name="Lohr M."/>
            <person name="Lopez P.J."/>
            <person name="Martens C."/>
            <person name="Maumus F."/>
            <person name="Michel G."/>
            <person name="Miranda-Saavedra D."/>
            <person name="Morales J."/>
            <person name="Moreau H."/>
            <person name="Motomura T."/>
            <person name="Nagasato C."/>
            <person name="Napoli C.A."/>
            <person name="Nelson D.R."/>
            <person name="Nyvall-Collen P."/>
            <person name="Peters A.F."/>
            <person name="Pommier C."/>
            <person name="Potin P."/>
            <person name="Poulain J."/>
            <person name="Quesneville H."/>
            <person name="Read B."/>
            <person name="Rensing S.A."/>
            <person name="Ritter A."/>
            <person name="Rousvoal S."/>
            <person name="Samanta M."/>
            <person name="Samson G."/>
            <person name="Schroeder D.C."/>
            <person name="Segurens B."/>
            <person name="Strittmatter M."/>
            <person name="Tonon T."/>
            <person name="Tregear J.W."/>
            <person name="Valentin K."/>
            <person name="von Dassow P."/>
            <person name="Yamagishi T."/>
            <person name="Van de Peer Y."/>
            <person name="Wincker P."/>
        </authorList>
    </citation>
    <scope>NUCLEOTIDE SEQUENCE [LARGE SCALE GENOMIC DNA]</scope>
    <source>
        <strain evidence="7">Ec32 / CCAP1310/4</strain>
    </source>
</reference>
<evidence type="ECO:0000256" key="2">
    <source>
        <dbReference type="ARBA" id="ARBA00012329"/>
    </source>
</evidence>
<accession>D7FI28</accession>
<dbReference type="InParanoid" id="D7FI28"/>
<dbReference type="EMBL" id="FN649760">
    <property type="protein sequence ID" value="CBJ28654.1"/>
    <property type="molecule type" value="Genomic_DNA"/>
</dbReference>
<evidence type="ECO:0000256" key="3">
    <source>
        <dbReference type="ARBA" id="ARBA00022755"/>
    </source>
</evidence>